<dbReference type="PRINTS" id="PR00260">
    <property type="entry name" value="CHEMTRNSDUCR"/>
</dbReference>
<dbReference type="InterPro" id="IPR004090">
    <property type="entry name" value="Chemotax_Me-accpt_rcpt"/>
</dbReference>
<feature type="domain" description="Methyl-accepting transducer" evidence="6">
    <location>
        <begin position="217"/>
        <end position="453"/>
    </location>
</feature>
<comment type="caution">
    <text evidence="7">The sequence shown here is derived from an EMBL/GenBank/DDBJ whole genome shotgun (WGS) entry which is preliminary data.</text>
</comment>
<organism evidence="7">
    <name type="scientific">Oscillatoriales cyanobacterium SpSt-418</name>
    <dbReference type="NCBI Taxonomy" id="2282169"/>
    <lineage>
        <taxon>Bacteria</taxon>
        <taxon>Bacillati</taxon>
        <taxon>Cyanobacteriota</taxon>
        <taxon>Cyanophyceae</taxon>
        <taxon>Oscillatoriophycideae</taxon>
        <taxon>Oscillatoriales</taxon>
    </lineage>
</organism>
<dbReference type="SMART" id="SM00283">
    <property type="entry name" value="MA"/>
    <property type="match status" value="1"/>
</dbReference>
<reference evidence="7" key="1">
    <citation type="journal article" date="2020" name="mSystems">
        <title>Genome- and Community-Level Interaction Insights into Carbon Utilization and Element Cycling Functions of Hydrothermarchaeota in Hydrothermal Sediment.</title>
        <authorList>
            <person name="Zhou Z."/>
            <person name="Liu Y."/>
            <person name="Xu W."/>
            <person name="Pan J."/>
            <person name="Luo Z.H."/>
            <person name="Li M."/>
        </authorList>
    </citation>
    <scope>NUCLEOTIDE SEQUENCE [LARGE SCALE GENOMIC DNA]</scope>
    <source>
        <strain evidence="7">SpSt-418</strain>
    </source>
</reference>
<evidence type="ECO:0000313" key="7">
    <source>
        <dbReference type="EMBL" id="HFM99443.1"/>
    </source>
</evidence>
<dbReference type="GO" id="GO:0016020">
    <property type="term" value="C:membrane"/>
    <property type="evidence" value="ECO:0007669"/>
    <property type="project" value="InterPro"/>
</dbReference>
<dbReference type="PANTHER" id="PTHR32089:SF112">
    <property type="entry name" value="LYSOZYME-LIKE PROTEIN-RELATED"/>
    <property type="match status" value="1"/>
</dbReference>
<dbReference type="EMBL" id="DSRU01000245">
    <property type="protein sequence ID" value="HFM99443.1"/>
    <property type="molecule type" value="Genomic_DNA"/>
</dbReference>
<dbReference type="AlphaFoldDB" id="A0A7C3KFW5"/>
<feature type="transmembrane region" description="Helical" evidence="5">
    <location>
        <begin position="182"/>
        <end position="207"/>
    </location>
</feature>
<evidence type="ECO:0000256" key="2">
    <source>
        <dbReference type="ARBA" id="ARBA00029447"/>
    </source>
</evidence>
<feature type="compositionally biased region" description="Low complexity" evidence="4">
    <location>
        <begin position="256"/>
        <end position="265"/>
    </location>
</feature>
<feature type="compositionally biased region" description="Polar residues" evidence="4">
    <location>
        <begin position="237"/>
        <end position="254"/>
    </location>
</feature>
<comment type="similarity">
    <text evidence="2">Belongs to the methyl-accepting chemotaxis (MCP) protein family.</text>
</comment>
<evidence type="ECO:0000259" key="6">
    <source>
        <dbReference type="PROSITE" id="PS50111"/>
    </source>
</evidence>
<keyword evidence="1 3" id="KW-0807">Transducer</keyword>
<protein>
    <submittedName>
        <fullName evidence="7">Chemotaxis protein</fullName>
    </submittedName>
</protein>
<name>A0A7C3KFW5_9CYAN</name>
<keyword evidence="5" id="KW-0472">Membrane</keyword>
<evidence type="ECO:0000256" key="1">
    <source>
        <dbReference type="ARBA" id="ARBA00023224"/>
    </source>
</evidence>
<sequence length="484" mass="52223">MQYNFKLGRVVTLGFGSVFTVMVVIGIVSKITTSKLVESNNWVSHTYQVEGDLEDIAKLLVEAETGQRGYILTQKVEYLEPYNTSISKLEQAFDGVNKLIQDNPEQVKRLEQVKQLAKTKMTNLAETIQLTQEGKRQQALSIVLSGKGRQIMDELREKLAEMTEVEDLLLAERQATAKQMAFLADMVSLGGTTIAILFGSLVLFFIAREIVRPINQVASAIASSSNEIAATVEQQERTASQQATSVNETTTTMDELSASAQQSALQAETASNSAQQVLALADQGNQTVTRTLEGMAALSQKVSAVAEQMLRLNEQTKQIGTISGLVSDLANQTNMLALNAAVEAVRAGEQGKGFAVVAAEIRKLADQSRKSAEKINGLVTDIQGAISSTVVMTDESAKTADQGAVMTEKTVEVFTNVTDAVNSMVLNIQQISLNANQQAAAVQQILQVMNTLNISAKETASGISQTRVSTHQLNDAAYKLQSVV</sequence>
<accession>A0A7C3KFW5</accession>
<keyword evidence="5" id="KW-1133">Transmembrane helix</keyword>
<dbReference type="PANTHER" id="PTHR32089">
    <property type="entry name" value="METHYL-ACCEPTING CHEMOTAXIS PROTEIN MCPB"/>
    <property type="match status" value="1"/>
</dbReference>
<gene>
    <name evidence="7" type="ORF">ENR64_17105</name>
</gene>
<dbReference type="GO" id="GO:0006935">
    <property type="term" value="P:chemotaxis"/>
    <property type="evidence" value="ECO:0007669"/>
    <property type="project" value="InterPro"/>
</dbReference>
<dbReference type="GO" id="GO:0004888">
    <property type="term" value="F:transmembrane signaling receptor activity"/>
    <property type="evidence" value="ECO:0007669"/>
    <property type="project" value="InterPro"/>
</dbReference>
<dbReference type="Pfam" id="PF00015">
    <property type="entry name" value="MCPsignal"/>
    <property type="match status" value="1"/>
</dbReference>
<evidence type="ECO:0000256" key="3">
    <source>
        <dbReference type="PROSITE-ProRule" id="PRU00284"/>
    </source>
</evidence>
<dbReference type="Pfam" id="PF05227">
    <property type="entry name" value="CHASE3"/>
    <property type="match status" value="1"/>
</dbReference>
<dbReference type="GO" id="GO:0007165">
    <property type="term" value="P:signal transduction"/>
    <property type="evidence" value="ECO:0007669"/>
    <property type="project" value="UniProtKB-KW"/>
</dbReference>
<dbReference type="CDD" id="cd19410">
    <property type="entry name" value="HK9-like_sensor"/>
    <property type="match status" value="1"/>
</dbReference>
<dbReference type="InterPro" id="IPR007891">
    <property type="entry name" value="CHASE3"/>
</dbReference>
<feature type="transmembrane region" description="Helical" evidence="5">
    <location>
        <begin position="6"/>
        <end position="28"/>
    </location>
</feature>
<dbReference type="InterPro" id="IPR004089">
    <property type="entry name" value="MCPsignal_dom"/>
</dbReference>
<dbReference type="Gene3D" id="1.10.287.950">
    <property type="entry name" value="Methyl-accepting chemotaxis protein"/>
    <property type="match status" value="1"/>
</dbReference>
<evidence type="ECO:0000256" key="5">
    <source>
        <dbReference type="SAM" id="Phobius"/>
    </source>
</evidence>
<proteinExistence type="inferred from homology"/>
<dbReference type="SUPFAM" id="SSF58104">
    <property type="entry name" value="Methyl-accepting chemotaxis protein (MCP) signaling domain"/>
    <property type="match status" value="1"/>
</dbReference>
<keyword evidence="5" id="KW-0812">Transmembrane</keyword>
<evidence type="ECO:0000256" key="4">
    <source>
        <dbReference type="SAM" id="MobiDB-lite"/>
    </source>
</evidence>
<feature type="region of interest" description="Disordered" evidence="4">
    <location>
        <begin position="233"/>
        <end position="265"/>
    </location>
</feature>
<dbReference type="PROSITE" id="PS50111">
    <property type="entry name" value="CHEMOTAXIS_TRANSDUC_2"/>
    <property type="match status" value="1"/>
</dbReference>